<dbReference type="InterPro" id="IPR013083">
    <property type="entry name" value="Znf_RING/FYVE/PHD"/>
</dbReference>
<dbReference type="PANTHER" id="PTHR46225">
    <property type="entry name" value="C3H4 TYPE ZINC FINGER PROTEIN"/>
    <property type="match status" value="1"/>
</dbReference>
<name>A0A1Y1Y2C6_9FUNG</name>
<dbReference type="InterPro" id="IPR001841">
    <property type="entry name" value="Znf_RING"/>
</dbReference>
<keyword evidence="1" id="KW-0862">Zinc</keyword>
<feature type="domain" description="RING-type" evidence="3">
    <location>
        <begin position="214"/>
        <end position="255"/>
    </location>
</feature>
<dbReference type="SMART" id="SM00184">
    <property type="entry name" value="RING"/>
    <property type="match status" value="1"/>
</dbReference>
<comment type="caution">
    <text evidence="4">The sequence shown here is derived from an EMBL/GenBank/DDBJ whole genome shotgun (WGS) entry which is preliminary data.</text>
</comment>
<evidence type="ECO:0000259" key="3">
    <source>
        <dbReference type="PROSITE" id="PS50089"/>
    </source>
</evidence>
<keyword evidence="1" id="KW-0863">Zinc-finger</keyword>
<keyword evidence="1" id="KW-0479">Metal-binding</keyword>
<keyword evidence="2" id="KW-1133">Transmembrane helix</keyword>
<dbReference type="Gene3D" id="3.30.40.10">
    <property type="entry name" value="Zinc/RING finger domain, C3HC4 (zinc finger)"/>
    <property type="match status" value="1"/>
</dbReference>
<dbReference type="Proteomes" id="UP000193498">
    <property type="component" value="Unassembled WGS sequence"/>
</dbReference>
<dbReference type="GO" id="GO:0008270">
    <property type="term" value="F:zinc ion binding"/>
    <property type="evidence" value="ECO:0007669"/>
    <property type="project" value="UniProtKB-KW"/>
</dbReference>
<proteinExistence type="predicted"/>
<organism evidence="4 5">
    <name type="scientific">Basidiobolus meristosporus CBS 931.73</name>
    <dbReference type="NCBI Taxonomy" id="1314790"/>
    <lineage>
        <taxon>Eukaryota</taxon>
        <taxon>Fungi</taxon>
        <taxon>Fungi incertae sedis</taxon>
        <taxon>Zoopagomycota</taxon>
        <taxon>Entomophthoromycotina</taxon>
        <taxon>Basidiobolomycetes</taxon>
        <taxon>Basidiobolales</taxon>
        <taxon>Basidiobolaceae</taxon>
        <taxon>Basidiobolus</taxon>
    </lineage>
</organism>
<dbReference type="PANTHER" id="PTHR46225:SF19">
    <property type="entry name" value="RING-TYPE DOMAIN-CONTAINING PROTEIN"/>
    <property type="match status" value="1"/>
</dbReference>
<dbReference type="Pfam" id="PF13639">
    <property type="entry name" value="zf-RING_2"/>
    <property type="match status" value="1"/>
</dbReference>
<evidence type="ECO:0000256" key="2">
    <source>
        <dbReference type="SAM" id="Phobius"/>
    </source>
</evidence>
<dbReference type="PROSITE" id="PS50089">
    <property type="entry name" value="ZF_RING_2"/>
    <property type="match status" value="1"/>
</dbReference>
<gene>
    <name evidence="4" type="ORF">K493DRAFT_339083</name>
</gene>
<keyword evidence="2" id="KW-0472">Membrane</keyword>
<dbReference type="OrthoDB" id="8062037at2759"/>
<keyword evidence="5" id="KW-1185">Reference proteome</keyword>
<evidence type="ECO:0000313" key="4">
    <source>
        <dbReference type="EMBL" id="ORX91876.1"/>
    </source>
</evidence>
<accession>A0A1Y1Y2C6</accession>
<dbReference type="STRING" id="1314790.A0A1Y1Y2C6"/>
<evidence type="ECO:0000256" key="1">
    <source>
        <dbReference type="PROSITE-ProRule" id="PRU00175"/>
    </source>
</evidence>
<dbReference type="InParanoid" id="A0A1Y1Y2C6"/>
<reference evidence="4 5" key="1">
    <citation type="submission" date="2016-07" db="EMBL/GenBank/DDBJ databases">
        <title>Pervasive Adenine N6-methylation of Active Genes in Fungi.</title>
        <authorList>
            <consortium name="DOE Joint Genome Institute"/>
            <person name="Mondo S.J."/>
            <person name="Dannebaum R.O."/>
            <person name="Kuo R.C."/>
            <person name="Labutti K."/>
            <person name="Haridas S."/>
            <person name="Kuo A."/>
            <person name="Salamov A."/>
            <person name="Ahrendt S.R."/>
            <person name="Lipzen A."/>
            <person name="Sullivan W."/>
            <person name="Andreopoulos W.B."/>
            <person name="Clum A."/>
            <person name="Lindquist E."/>
            <person name="Daum C."/>
            <person name="Ramamoorthy G.K."/>
            <person name="Gryganskyi A."/>
            <person name="Culley D."/>
            <person name="Magnuson J.K."/>
            <person name="James T.Y."/>
            <person name="O'Malley M.A."/>
            <person name="Stajich J.E."/>
            <person name="Spatafora J.W."/>
            <person name="Visel A."/>
            <person name="Grigoriev I.V."/>
        </authorList>
    </citation>
    <scope>NUCLEOTIDE SEQUENCE [LARGE SCALE GENOMIC DNA]</scope>
    <source>
        <strain evidence="4 5">CBS 931.73</strain>
    </source>
</reference>
<feature type="transmembrane region" description="Helical" evidence="2">
    <location>
        <begin position="49"/>
        <end position="70"/>
    </location>
</feature>
<feature type="transmembrane region" description="Helical" evidence="2">
    <location>
        <begin position="6"/>
        <end position="25"/>
    </location>
</feature>
<sequence length="270" mass="30478">MFRFYLIASVVRHLLSIPLMGVYYLHPEGHNTHCPTTLFLSWVCRVRSILNFFGTMLFLFGNYIIFTSLYCSSGSPAMYGLTLALIILGYLRFIIPAILCAAVICLPCLIVVLRALNIAEVLETGANLESIAKLNIVRYRKAEPETTTSGKDSTDVLHVTTPLPVANRRNPFTRVLLKVFRRNKKESQQVVDVEKGEAKDGCKVVQLSDEDAVCCICLEEYVDGEKLREMRCAHYFHVSCIDEWLQLNRTCPLCKRDMEFAEGSSPATHS</sequence>
<dbReference type="SUPFAM" id="SSF57850">
    <property type="entry name" value="RING/U-box"/>
    <property type="match status" value="1"/>
</dbReference>
<protein>
    <recommendedName>
        <fullName evidence="3">RING-type domain-containing protein</fullName>
    </recommendedName>
</protein>
<dbReference type="EMBL" id="MCFE01000301">
    <property type="protein sequence ID" value="ORX91876.1"/>
    <property type="molecule type" value="Genomic_DNA"/>
</dbReference>
<keyword evidence="2" id="KW-0812">Transmembrane</keyword>
<dbReference type="AlphaFoldDB" id="A0A1Y1Y2C6"/>
<feature type="transmembrane region" description="Helical" evidence="2">
    <location>
        <begin position="90"/>
        <end position="113"/>
    </location>
</feature>
<evidence type="ECO:0000313" key="5">
    <source>
        <dbReference type="Proteomes" id="UP000193498"/>
    </source>
</evidence>